<reference evidence="10 11" key="1">
    <citation type="submission" date="2007-03" db="EMBL/GenBank/DDBJ databases">
        <title>Complete sequence of Desulfotomaculum reducens MI-1.</title>
        <authorList>
            <consortium name="US DOE Joint Genome Institute"/>
            <person name="Copeland A."/>
            <person name="Lucas S."/>
            <person name="Lapidus A."/>
            <person name="Barry K."/>
            <person name="Detter J.C."/>
            <person name="Glavina del Rio T."/>
            <person name="Hammon N."/>
            <person name="Israni S."/>
            <person name="Dalin E."/>
            <person name="Tice H."/>
            <person name="Pitluck S."/>
            <person name="Sims D."/>
            <person name="Brettin T."/>
            <person name="Bruce D."/>
            <person name="Han C."/>
            <person name="Tapia R."/>
            <person name="Schmutz J."/>
            <person name="Larimer F."/>
            <person name="Land M."/>
            <person name="Hauser L."/>
            <person name="Kyrpides N."/>
            <person name="Kim E."/>
            <person name="Tebo B.M."/>
            <person name="Richardson P."/>
        </authorList>
    </citation>
    <scope>NUCLEOTIDE SEQUENCE [LARGE SCALE GENOMIC DNA]</scope>
    <source>
        <strain evidence="10 11">MI-1</strain>
    </source>
</reference>
<comment type="similarity">
    <text evidence="1">Belongs to the CRISPR-associated Csm3 family.</text>
</comment>
<dbReference type="InterPro" id="IPR005537">
    <property type="entry name" value="RAMP_III_fam"/>
</dbReference>
<proteinExistence type="inferred from homology"/>
<name>A4J504_DESRM</name>
<evidence type="ECO:0000256" key="5">
    <source>
        <dbReference type="ARBA" id="ARBA00022801"/>
    </source>
</evidence>
<evidence type="ECO:0000313" key="10">
    <source>
        <dbReference type="EMBL" id="ABO50157.1"/>
    </source>
</evidence>
<dbReference type="Pfam" id="PF03787">
    <property type="entry name" value="RAMPs"/>
    <property type="match status" value="1"/>
</dbReference>
<dbReference type="OrthoDB" id="1063910at2"/>
<dbReference type="GO" id="GO:0004519">
    <property type="term" value="F:endonuclease activity"/>
    <property type="evidence" value="ECO:0007669"/>
    <property type="project" value="UniProtKB-KW"/>
</dbReference>
<gene>
    <name evidence="10" type="ordered locus">Dred_1629</name>
</gene>
<dbReference type="HOGENOM" id="CLU_067743_0_0_9"/>
<evidence type="ECO:0000313" key="11">
    <source>
        <dbReference type="Proteomes" id="UP000001556"/>
    </source>
</evidence>
<dbReference type="GO" id="GO:0016787">
    <property type="term" value="F:hydrolase activity"/>
    <property type="evidence" value="ECO:0007669"/>
    <property type="project" value="UniProtKB-KW"/>
</dbReference>
<dbReference type="GO" id="GO:0003723">
    <property type="term" value="F:RNA binding"/>
    <property type="evidence" value="ECO:0007669"/>
    <property type="project" value="UniProtKB-KW"/>
</dbReference>
<dbReference type="GO" id="GO:0051607">
    <property type="term" value="P:defense response to virus"/>
    <property type="evidence" value="ECO:0007669"/>
    <property type="project" value="UniProtKB-KW"/>
</dbReference>
<dbReference type="InterPro" id="IPR052216">
    <property type="entry name" value="CRISPR_Csm3_endoribonuclease"/>
</dbReference>
<organism evidence="10 11">
    <name type="scientific">Desulforamulus reducens (strain ATCC BAA-1160 / DSM 100696 / MI-1)</name>
    <name type="common">Desulfotomaculum reducens</name>
    <dbReference type="NCBI Taxonomy" id="349161"/>
    <lineage>
        <taxon>Bacteria</taxon>
        <taxon>Bacillati</taxon>
        <taxon>Bacillota</taxon>
        <taxon>Clostridia</taxon>
        <taxon>Eubacteriales</taxon>
        <taxon>Peptococcaceae</taxon>
        <taxon>Desulforamulus</taxon>
    </lineage>
</organism>
<keyword evidence="7" id="KW-0051">Antiviral defense</keyword>
<keyword evidence="4" id="KW-0255">Endonuclease</keyword>
<keyword evidence="6" id="KW-0694">RNA-binding</keyword>
<feature type="domain" description="CRISPR type III-associated protein" evidence="9">
    <location>
        <begin position="12"/>
        <end position="201"/>
    </location>
</feature>
<keyword evidence="11" id="KW-1185">Reference proteome</keyword>
<dbReference type="RefSeq" id="WP_011877972.1">
    <property type="nucleotide sequence ID" value="NC_009253.1"/>
</dbReference>
<sequence length="215" mass="23872">MKLLKTSIIKGKIECITGMRIGGSAEAIEIGGIDNPVIKHPVNNEPYIPGSSLKGKMRSQMEKIEGKVNEKPCGCADKGCMVCRVFGPHNRPKHDLGPTRILVRDAMLSDESRQEMIRIIQEGKSYIEIKTENIIVRTTGVANHPRTQERVPAGAKFDFEIVVQVFDIDLEKDVIDFVKKALKSVENSYLGSSGSRGYGQVHFTKLTLDGEEFKL</sequence>
<accession>A4J504</accession>
<evidence type="ECO:0000256" key="3">
    <source>
        <dbReference type="ARBA" id="ARBA00022722"/>
    </source>
</evidence>
<keyword evidence="5" id="KW-0378">Hydrolase</keyword>
<dbReference type="STRING" id="349161.Dred_1629"/>
<dbReference type="NCBIfam" id="TIGR02582">
    <property type="entry name" value="cas7_TM1809"/>
    <property type="match status" value="1"/>
</dbReference>
<evidence type="ECO:0000259" key="9">
    <source>
        <dbReference type="Pfam" id="PF03787"/>
    </source>
</evidence>
<evidence type="ECO:0000256" key="2">
    <source>
        <dbReference type="ARBA" id="ARBA00022150"/>
    </source>
</evidence>
<dbReference type="PANTHER" id="PTHR35579:SF3">
    <property type="entry name" value="CRISPR SYSTEM CMS ENDORIBONUCLEASE CSM3"/>
    <property type="match status" value="1"/>
</dbReference>
<dbReference type="PANTHER" id="PTHR35579">
    <property type="entry name" value="CRISPR SYSTEM CMS ENDORIBONUCLEASE CSM3"/>
    <property type="match status" value="1"/>
</dbReference>
<dbReference type="KEGG" id="drm:Dred_1629"/>
<evidence type="ECO:0000256" key="4">
    <source>
        <dbReference type="ARBA" id="ARBA00022759"/>
    </source>
</evidence>
<evidence type="ECO:0000256" key="6">
    <source>
        <dbReference type="ARBA" id="ARBA00022884"/>
    </source>
</evidence>
<evidence type="ECO:0000256" key="1">
    <source>
        <dbReference type="ARBA" id="ARBA00006342"/>
    </source>
</evidence>
<evidence type="ECO:0000256" key="8">
    <source>
        <dbReference type="ARBA" id="ARBA00033183"/>
    </source>
</evidence>
<dbReference type="eggNOG" id="COG1337">
    <property type="taxonomic scope" value="Bacteria"/>
</dbReference>
<dbReference type="InterPro" id="IPR013412">
    <property type="entry name" value="CRISPR-assoc_RAMP_Csm3"/>
</dbReference>
<dbReference type="EMBL" id="CP000612">
    <property type="protein sequence ID" value="ABO50157.1"/>
    <property type="molecule type" value="Genomic_DNA"/>
</dbReference>
<dbReference type="AlphaFoldDB" id="A4J504"/>
<keyword evidence="3" id="KW-0540">Nuclease</keyword>
<protein>
    <recommendedName>
        <fullName evidence="2">CRISPR system Cms endoribonuclease Csm3</fullName>
    </recommendedName>
    <alternativeName>
        <fullName evidence="8">CRISPR type III A-associated RAMP protein Csm3</fullName>
    </alternativeName>
</protein>
<evidence type="ECO:0000256" key="7">
    <source>
        <dbReference type="ARBA" id="ARBA00023118"/>
    </source>
</evidence>
<dbReference type="Proteomes" id="UP000001556">
    <property type="component" value="Chromosome"/>
</dbReference>